<dbReference type="OrthoDB" id="3460090at2"/>
<evidence type="ECO:0000256" key="6">
    <source>
        <dbReference type="SAM" id="Phobius"/>
    </source>
</evidence>
<keyword evidence="7" id="KW-0614">Plasmid</keyword>
<feature type="transmembrane region" description="Helical" evidence="6">
    <location>
        <begin position="285"/>
        <end position="308"/>
    </location>
</feature>
<dbReference type="PANTHER" id="PTHR30482">
    <property type="entry name" value="HIGH-AFFINITY BRANCHED-CHAIN AMINO ACID TRANSPORT SYSTEM PERMEASE"/>
    <property type="match status" value="1"/>
</dbReference>
<keyword evidence="2" id="KW-1003">Cell membrane</keyword>
<protein>
    <submittedName>
        <fullName evidence="7">Amino acid/amide ABC transporter membrane protein 2, HAAT family</fullName>
    </submittedName>
</protein>
<evidence type="ECO:0000256" key="1">
    <source>
        <dbReference type="ARBA" id="ARBA00004651"/>
    </source>
</evidence>
<feature type="transmembrane region" description="Helical" evidence="6">
    <location>
        <begin position="35"/>
        <end position="55"/>
    </location>
</feature>
<accession>Q46MV3</accession>
<keyword evidence="3 6" id="KW-0812">Transmembrane</keyword>
<feature type="transmembrane region" description="Helical" evidence="6">
    <location>
        <begin position="199"/>
        <end position="227"/>
    </location>
</feature>
<dbReference type="Pfam" id="PF02653">
    <property type="entry name" value="BPD_transp_2"/>
    <property type="match status" value="1"/>
</dbReference>
<organism evidence="7">
    <name type="scientific">Cupriavidus pinatubonensis (strain JMP 134 / LMG 1197)</name>
    <name type="common">Cupriavidus necator (strain JMP 134)</name>
    <dbReference type="NCBI Taxonomy" id="264198"/>
    <lineage>
        <taxon>Bacteria</taxon>
        <taxon>Pseudomonadati</taxon>
        <taxon>Pseudomonadota</taxon>
        <taxon>Betaproteobacteria</taxon>
        <taxon>Burkholderiales</taxon>
        <taxon>Burkholderiaceae</taxon>
        <taxon>Cupriavidus</taxon>
    </lineage>
</organism>
<dbReference type="InterPro" id="IPR043428">
    <property type="entry name" value="LivM-like"/>
</dbReference>
<feature type="transmembrane region" description="Helical" evidence="6">
    <location>
        <begin position="157"/>
        <end position="178"/>
    </location>
</feature>
<keyword evidence="5 6" id="KW-0472">Membrane</keyword>
<feature type="transmembrane region" description="Helical" evidence="6">
    <location>
        <begin position="62"/>
        <end position="79"/>
    </location>
</feature>
<feature type="transmembrane region" description="Helical" evidence="6">
    <location>
        <begin position="85"/>
        <end position="105"/>
    </location>
</feature>
<sequence>MKIFARSVGPCIAGALLLMLPLAISSPFYLDLAIHIMIAALIATSLNMLLGLGGLLSFAQSALAGAAAYGVAIAGQHTGFGPWMLTAMAVSVAVAFSVVVGILALRTSGLSIGMITLAIAQVLWGVAMHWGSVTGGENGIAGIARPALPWMDTDNHIVWFEFVAICFLLVLCLVNRFMQSQLGRCLDGTRSQPRRMSALGFDIWGIRLFAFAFAGLVAAIAGVLLAFHQQFISPHALSLGETAESLLMVIVGGPATLLGPVVGAVIVVGFRVLVSGYIESWPTFLGLLLIGVVLFVPAGVVPGFASIFGKRSIR</sequence>
<dbReference type="EMBL" id="CP000092">
    <property type="protein sequence ID" value="AAZ65522.1"/>
    <property type="molecule type" value="Genomic_DNA"/>
</dbReference>
<dbReference type="CDD" id="cd06581">
    <property type="entry name" value="TM_PBP1_LivM_like"/>
    <property type="match status" value="1"/>
</dbReference>
<dbReference type="KEGG" id="reu:Reut_C6213"/>
<dbReference type="AlphaFoldDB" id="Q46MV3"/>
<evidence type="ECO:0000256" key="3">
    <source>
        <dbReference type="ARBA" id="ARBA00022692"/>
    </source>
</evidence>
<feature type="transmembrane region" description="Helical" evidence="6">
    <location>
        <begin position="247"/>
        <end position="273"/>
    </location>
</feature>
<dbReference type="InterPro" id="IPR001851">
    <property type="entry name" value="ABC_transp_permease"/>
</dbReference>
<dbReference type="HOGENOM" id="CLU_031365_0_1_4"/>
<name>Q46MV3_CUPPJ</name>
<comment type="subcellular location">
    <subcellularLocation>
        <location evidence="1">Cell membrane</location>
        <topology evidence="1">Multi-pass membrane protein</topology>
    </subcellularLocation>
</comment>
<proteinExistence type="predicted"/>
<feature type="transmembrane region" description="Helical" evidence="6">
    <location>
        <begin position="112"/>
        <end position="130"/>
    </location>
</feature>
<dbReference type="eggNOG" id="COG4177">
    <property type="taxonomic scope" value="Bacteria"/>
</dbReference>
<evidence type="ECO:0000256" key="5">
    <source>
        <dbReference type="ARBA" id="ARBA00023136"/>
    </source>
</evidence>
<evidence type="ECO:0000313" key="7">
    <source>
        <dbReference type="EMBL" id="AAZ65522.1"/>
    </source>
</evidence>
<reference evidence="7" key="1">
    <citation type="submission" date="2005-08" db="EMBL/GenBank/DDBJ databases">
        <title>Complete sequence of a megaplasmid of Ralstonia eutropha JMP134.</title>
        <authorList>
            <person name="Copeland A."/>
            <person name="Lucas S."/>
            <person name="Lapidus A."/>
            <person name="Barry K."/>
            <person name="Detter J.C."/>
            <person name="Glavina T."/>
            <person name="Hammon N."/>
            <person name="Israni S."/>
            <person name="Pitluck S."/>
            <person name="Goltsman E."/>
            <person name="Martinez M."/>
            <person name="Vergez L."/>
            <person name="Larimer F."/>
            <person name="Land M."/>
            <person name="Lykidis A."/>
            <person name="Richardson P."/>
        </authorList>
    </citation>
    <scope>NUCLEOTIDE SEQUENCE [LARGE SCALE GENOMIC DNA]</scope>
    <source>
        <strain evidence="7">JMP134</strain>
        <plasmid evidence="7">megaplasmid</plasmid>
    </source>
</reference>
<dbReference type="PANTHER" id="PTHR30482:SF17">
    <property type="entry name" value="ABC TRANSPORTER ATP-BINDING PROTEIN"/>
    <property type="match status" value="1"/>
</dbReference>
<keyword evidence="4 6" id="KW-1133">Transmembrane helix</keyword>
<gene>
    <name evidence="7" type="ordered locus">Reut_C6213</name>
</gene>
<dbReference type="GO" id="GO:0005886">
    <property type="term" value="C:plasma membrane"/>
    <property type="evidence" value="ECO:0007669"/>
    <property type="project" value="UniProtKB-SubCell"/>
</dbReference>
<evidence type="ECO:0000256" key="2">
    <source>
        <dbReference type="ARBA" id="ARBA00022475"/>
    </source>
</evidence>
<geneLocation type="plasmid" evidence="7">
    <name>megaplasmid</name>
</geneLocation>
<dbReference type="GO" id="GO:0015658">
    <property type="term" value="F:branched-chain amino acid transmembrane transporter activity"/>
    <property type="evidence" value="ECO:0007669"/>
    <property type="project" value="InterPro"/>
</dbReference>
<evidence type="ECO:0000256" key="4">
    <source>
        <dbReference type="ARBA" id="ARBA00022989"/>
    </source>
</evidence>